<feature type="chain" id="PRO_5003117482" evidence="1">
    <location>
        <begin position="34"/>
        <end position="332"/>
    </location>
</feature>
<dbReference type="SMART" id="SM00507">
    <property type="entry name" value="HNHc"/>
    <property type="match status" value="1"/>
</dbReference>
<protein>
    <submittedName>
        <fullName evidence="3">HNH endonuclease family protein</fullName>
    </submittedName>
</protein>
<dbReference type="InParanoid" id="D8LRG1"/>
<dbReference type="PANTHER" id="PTHR33877">
    <property type="entry name" value="SLL1193 PROTEIN"/>
    <property type="match status" value="1"/>
</dbReference>
<evidence type="ECO:0000256" key="1">
    <source>
        <dbReference type="SAM" id="SignalP"/>
    </source>
</evidence>
<dbReference type="STRING" id="2880.D8LRG1"/>
<dbReference type="OrthoDB" id="2127950at2759"/>
<name>D8LRG1_ECTSI</name>
<dbReference type="CDD" id="cd00085">
    <property type="entry name" value="HNHc"/>
    <property type="match status" value="1"/>
</dbReference>
<dbReference type="eggNOG" id="ENOG502QQI3">
    <property type="taxonomic scope" value="Eukaryota"/>
</dbReference>
<gene>
    <name evidence="3" type="ORF">Esi_0066_0065</name>
</gene>
<dbReference type="GO" id="GO:0004519">
    <property type="term" value="F:endonuclease activity"/>
    <property type="evidence" value="ECO:0007669"/>
    <property type="project" value="UniProtKB-KW"/>
</dbReference>
<keyword evidence="1" id="KW-0732">Signal</keyword>
<dbReference type="AlphaFoldDB" id="D8LRG1"/>
<proteinExistence type="predicted"/>
<dbReference type="InterPro" id="IPR003615">
    <property type="entry name" value="HNH_nuc"/>
</dbReference>
<dbReference type="InterPro" id="IPR052892">
    <property type="entry name" value="NA-targeting_endonuclease"/>
</dbReference>
<dbReference type="InterPro" id="IPR029471">
    <property type="entry name" value="HNH_5"/>
</dbReference>
<evidence type="ECO:0000313" key="3">
    <source>
        <dbReference type="EMBL" id="CBN75062.1"/>
    </source>
</evidence>
<keyword evidence="4" id="KW-1185">Reference proteome</keyword>
<keyword evidence="3" id="KW-0540">Nuclease</keyword>
<dbReference type="Proteomes" id="UP000002630">
    <property type="component" value="Unassembled WGS sequence"/>
</dbReference>
<feature type="domain" description="HNH nuclease" evidence="2">
    <location>
        <begin position="211"/>
        <end position="264"/>
    </location>
</feature>
<keyword evidence="3" id="KW-0378">Hydrolase</keyword>
<sequence length="332" mass="36749">MAHRKRARNNGARAKTWFLGACVMNAAAQGASAFAFSSYSASSFSLRGQADPASRGTVLAKQAVAPAGRAENLLSMKIKKAGKKPVRSRRSGPPANVEGYSHAAFVKMKNEVALQVATNKKGSRRTRTVNFNGGIDSCPCLVLNADYQPLSYLPLSLWGWQDVIKAVFSEKVVVLATYGDRSVRSPSVVVQLPSVIALKEFVNNHRTHPPFTRRNLFLRDSHQCQYCQKYFAPHNLSFDHVVPKKLGGKGTWDNVVTACGRCNNRKSDCHPRDLKSIGMSLAKYPVTPTFSQLQAKARRYPPLEIHETWGDYLYFESEILEEEDGGDVDETP</sequence>
<evidence type="ECO:0000259" key="2">
    <source>
        <dbReference type="SMART" id="SM00507"/>
    </source>
</evidence>
<accession>D8LRG1</accession>
<keyword evidence="3" id="KW-0255">Endonuclease</keyword>
<feature type="signal peptide" evidence="1">
    <location>
        <begin position="1"/>
        <end position="33"/>
    </location>
</feature>
<dbReference type="PANTHER" id="PTHR33877:SF2">
    <property type="entry name" value="OS07G0170200 PROTEIN"/>
    <property type="match status" value="1"/>
</dbReference>
<organism evidence="3 4">
    <name type="scientific">Ectocarpus siliculosus</name>
    <name type="common">Brown alga</name>
    <name type="synonym">Conferva siliculosa</name>
    <dbReference type="NCBI Taxonomy" id="2880"/>
    <lineage>
        <taxon>Eukaryota</taxon>
        <taxon>Sar</taxon>
        <taxon>Stramenopiles</taxon>
        <taxon>Ochrophyta</taxon>
        <taxon>PX clade</taxon>
        <taxon>Phaeophyceae</taxon>
        <taxon>Ectocarpales</taxon>
        <taxon>Ectocarpaceae</taxon>
        <taxon>Ectocarpus</taxon>
    </lineage>
</organism>
<dbReference type="Pfam" id="PF14279">
    <property type="entry name" value="HNH_5"/>
    <property type="match status" value="1"/>
</dbReference>
<evidence type="ECO:0000313" key="4">
    <source>
        <dbReference type="Proteomes" id="UP000002630"/>
    </source>
</evidence>
<dbReference type="EMBL" id="FN649760">
    <property type="protein sequence ID" value="CBN75062.1"/>
    <property type="molecule type" value="Genomic_DNA"/>
</dbReference>
<reference evidence="3 4" key="1">
    <citation type="journal article" date="2010" name="Nature">
        <title>The Ectocarpus genome and the independent evolution of multicellularity in brown algae.</title>
        <authorList>
            <person name="Cock J.M."/>
            <person name="Sterck L."/>
            <person name="Rouze P."/>
            <person name="Scornet D."/>
            <person name="Allen A.E."/>
            <person name="Amoutzias G."/>
            <person name="Anthouard V."/>
            <person name="Artiguenave F."/>
            <person name="Aury J.M."/>
            <person name="Badger J.H."/>
            <person name="Beszteri B."/>
            <person name="Billiau K."/>
            <person name="Bonnet E."/>
            <person name="Bothwell J.H."/>
            <person name="Bowler C."/>
            <person name="Boyen C."/>
            <person name="Brownlee C."/>
            <person name="Carrano C.J."/>
            <person name="Charrier B."/>
            <person name="Cho G.Y."/>
            <person name="Coelho S.M."/>
            <person name="Collen J."/>
            <person name="Corre E."/>
            <person name="Da Silva C."/>
            <person name="Delage L."/>
            <person name="Delaroque N."/>
            <person name="Dittami S.M."/>
            <person name="Doulbeau S."/>
            <person name="Elias M."/>
            <person name="Farnham G."/>
            <person name="Gachon C.M."/>
            <person name="Gschloessl B."/>
            <person name="Heesch S."/>
            <person name="Jabbari K."/>
            <person name="Jubin C."/>
            <person name="Kawai H."/>
            <person name="Kimura K."/>
            <person name="Kloareg B."/>
            <person name="Kupper F.C."/>
            <person name="Lang D."/>
            <person name="Le Bail A."/>
            <person name="Leblanc C."/>
            <person name="Lerouge P."/>
            <person name="Lohr M."/>
            <person name="Lopez P.J."/>
            <person name="Martens C."/>
            <person name="Maumus F."/>
            <person name="Michel G."/>
            <person name="Miranda-Saavedra D."/>
            <person name="Morales J."/>
            <person name="Moreau H."/>
            <person name="Motomura T."/>
            <person name="Nagasato C."/>
            <person name="Napoli C.A."/>
            <person name="Nelson D.R."/>
            <person name="Nyvall-Collen P."/>
            <person name="Peters A.F."/>
            <person name="Pommier C."/>
            <person name="Potin P."/>
            <person name="Poulain J."/>
            <person name="Quesneville H."/>
            <person name="Read B."/>
            <person name="Rensing S.A."/>
            <person name="Ritter A."/>
            <person name="Rousvoal S."/>
            <person name="Samanta M."/>
            <person name="Samson G."/>
            <person name="Schroeder D.C."/>
            <person name="Segurens B."/>
            <person name="Strittmatter M."/>
            <person name="Tonon T."/>
            <person name="Tregear J.W."/>
            <person name="Valentin K."/>
            <person name="von Dassow P."/>
            <person name="Yamagishi T."/>
            <person name="Van de Peer Y."/>
            <person name="Wincker P."/>
        </authorList>
    </citation>
    <scope>NUCLEOTIDE SEQUENCE [LARGE SCALE GENOMIC DNA]</scope>
    <source>
        <strain evidence="4">Ec32 / CCAP1310/4</strain>
    </source>
</reference>
<dbReference type="Gene3D" id="1.10.30.50">
    <property type="match status" value="1"/>
</dbReference>